<comment type="caution">
    <text evidence="3">The sequence shown here is derived from an EMBL/GenBank/DDBJ whole genome shotgun (WGS) entry which is preliminary data.</text>
</comment>
<evidence type="ECO:0000259" key="2">
    <source>
        <dbReference type="Pfam" id="PF01266"/>
    </source>
</evidence>
<evidence type="ECO:0000313" key="3">
    <source>
        <dbReference type="EMBL" id="GDY54867.1"/>
    </source>
</evidence>
<keyword evidence="1" id="KW-0560">Oxidoreductase</keyword>
<dbReference type="Pfam" id="PF01266">
    <property type="entry name" value="DAO"/>
    <property type="match status" value="1"/>
</dbReference>
<accession>A0A4D4L8A9</accession>
<dbReference type="GO" id="GO:0016491">
    <property type="term" value="F:oxidoreductase activity"/>
    <property type="evidence" value="ECO:0007669"/>
    <property type="project" value="UniProtKB-KW"/>
</dbReference>
<dbReference type="InterPro" id="IPR006076">
    <property type="entry name" value="FAD-dep_OxRdtase"/>
</dbReference>
<keyword evidence="4" id="KW-1185">Reference proteome</keyword>
<dbReference type="PANTHER" id="PTHR13847">
    <property type="entry name" value="SARCOSINE DEHYDROGENASE-RELATED"/>
    <property type="match status" value="1"/>
</dbReference>
<sequence>MPTATGPSRPPRSAVVIGAGMVGLATAWSLRNHGVEVTVVERRHPAAGASWGTPGGCPRP</sequence>
<gene>
    <name evidence="3" type="ORF">SVIO_054900</name>
</gene>
<evidence type="ECO:0000256" key="1">
    <source>
        <dbReference type="ARBA" id="ARBA00023002"/>
    </source>
</evidence>
<reference evidence="3 4" key="1">
    <citation type="journal article" date="2020" name="Int. J. Syst. Evol. Microbiol.">
        <title>Reclassification of Streptomyces castelarensis and Streptomyces sporoclivatus as later heterotypic synonyms of Streptomyces antimycoticus.</title>
        <authorList>
            <person name="Komaki H."/>
            <person name="Tamura T."/>
        </authorList>
    </citation>
    <scope>NUCLEOTIDE SEQUENCE [LARGE SCALE GENOMIC DNA]</scope>
    <source>
        <strain evidence="3 4">NBRC 13459</strain>
    </source>
</reference>
<dbReference type="GO" id="GO:0005737">
    <property type="term" value="C:cytoplasm"/>
    <property type="evidence" value="ECO:0007669"/>
    <property type="project" value="TreeGrafter"/>
</dbReference>
<evidence type="ECO:0000313" key="4">
    <source>
        <dbReference type="Proteomes" id="UP000301309"/>
    </source>
</evidence>
<dbReference type="InterPro" id="IPR036188">
    <property type="entry name" value="FAD/NAD-bd_sf"/>
</dbReference>
<dbReference type="Proteomes" id="UP000301309">
    <property type="component" value="Unassembled WGS sequence"/>
</dbReference>
<proteinExistence type="predicted"/>
<organism evidence="3 4">
    <name type="scientific">Streptomyces violaceusniger</name>
    <dbReference type="NCBI Taxonomy" id="68280"/>
    <lineage>
        <taxon>Bacteria</taxon>
        <taxon>Bacillati</taxon>
        <taxon>Actinomycetota</taxon>
        <taxon>Actinomycetes</taxon>
        <taxon>Kitasatosporales</taxon>
        <taxon>Streptomycetaceae</taxon>
        <taxon>Streptomyces</taxon>
        <taxon>Streptomyces violaceusniger group</taxon>
    </lineage>
</organism>
<dbReference type="EMBL" id="BJHW01000001">
    <property type="protein sequence ID" value="GDY54867.1"/>
    <property type="molecule type" value="Genomic_DNA"/>
</dbReference>
<feature type="domain" description="FAD dependent oxidoreductase" evidence="2">
    <location>
        <begin position="14"/>
        <end position="55"/>
    </location>
</feature>
<dbReference type="PANTHER" id="PTHR13847:SF289">
    <property type="entry name" value="GLYCINE OXIDASE"/>
    <property type="match status" value="1"/>
</dbReference>
<dbReference type="Gene3D" id="3.50.50.60">
    <property type="entry name" value="FAD/NAD(P)-binding domain"/>
    <property type="match status" value="1"/>
</dbReference>
<dbReference type="AlphaFoldDB" id="A0A4D4L8A9"/>
<protein>
    <recommendedName>
        <fullName evidence="2">FAD dependent oxidoreductase domain-containing protein</fullName>
    </recommendedName>
</protein>
<dbReference type="SUPFAM" id="SSF51971">
    <property type="entry name" value="Nucleotide-binding domain"/>
    <property type="match status" value="1"/>
</dbReference>
<name>A0A4D4L8A9_STRVO</name>